<name>A0A4Q7MZ67_9BACT</name>
<evidence type="ECO:0000313" key="4">
    <source>
        <dbReference type="Proteomes" id="UP000293874"/>
    </source>
</evidence>
<organism evidence="3 4">
    <name type="scientific">Pseudobacter ginsenosidimutans</name>
    <dbReference type="NCBI Taxonomy" id="661488"/>
    <lineage>
        <taxon>Bacteria</taxon>
        <taxon>Pseudomonadati</taxon>
        <taxon>Bacteroidota</taxon>
        <taxon>Chitinophagia</taxon>
        <taxon>Chitinophagales</taxon>
        <taxon>Chitinophagaceae</taxon>
        <taxon>Pseudobacter</taxon>
    </lineage>
</organism>
<keyword evidence="3" id="KW-0418">Kinase</keyword>
<keyword evidence="1" id="KW-0812">Transmembrane</keyword>
<gene>
    <name evidence="3" type="ORF">EV199_4444</name>
</gene>
<dbReference type="RefSeq" id="WP_130542931.1">
    <property type="nucleotide sequence ID" value="NZ_CP042431.1"/>
</dbReference>
<dbReference type="Pfam" id="PF06580">
    <property type="entry name" value="His_kinase"/>
    <property type="match status" value="1"/>
</dbReference>
<dbReference type="InterPro" id="IPR010559">
    <property type="entry name" value="Sig_transdc_His_kin_internal"/>
</dbReference>
<keyword evidence="3" id="KW-0808">Transferase</keyword>
<proteinExistence type="predicted"/>
<feature type="transmembrane region" description="Helical" evidence="1">
    <location>
        <begin position="53"/>
        <end position="71"/>
    </location>
</feature>
<sequence>MNAVTTTTQRSRFPLVFELMVWLIYVCLYKYSFFLDQGHLPNPHFDSFPWPQLIIYSIAMTLYTIPFYRIIAPKLLLAKRYGFLVLTIILYFWILLKLNNWLVTWIFQALHPAGDLGTYYQQQHAIASDKLRYLFGWAPNTLLTDLLAFMSVAFMRYAFENEKKKFLLERDNLVLQLESLKAQLHPHFLFNTLNSIYGMSLTGNKDTPSYILRLSDMMRYILYDCQQHFVPLEKDIAFIENYVAMEKARYPEADIAFTIKGIAAGQQIVPLLFIQFIENSFKHGAHRVTENGYIHGSLELKDGRLHFHIVNDLLTQQTLNAAIPLAQEGTNYGGIGIQNVQKRLELIYPNRHKMNIKKEKGQYEVNIDILLSTVS</sequence>
<keyword evidence="4" id="KW-1185">Reference proteome</keyword>
<keyword evidence="1" id="KW-0472">Membrane</keyword>
<dbReference type="EMBL" id="SGXA01000002">
    <property type="protein sequence ID" value="RZS72523.1"/>
    <property type="molecule type" value="Genomic_DNA"/>
</dbReference>
<dbReference type="PANTHER" id="PTHR34220:SF7">
    <property type="entry name" value="SENSOR HISTIDINE KINASE YPDA"/>
    <property type="match status" value="1"/>
</dbReference>
<dbReference type="Proteomes" id="UP000293874">
    <property type="component" value="Unassembled WGS sequence"/>
</dbReference>
<dbReference type="InterPro" id="IPR050640">
    <property type="entry name" value="Bact_2-comp_sensor_kinase"/>
</dbReference>
<dbReference type="GO" id="GO:0016020">
    <property type="term" value="C:membrane"/>
    <property type="evidence" value="ECO:0007669"/>
    <property type="project" value="InterPro"/>
</dbReference>
<protein>
    <submittedName>
        <fullName evidence="3">Histidine kinase</fullName>
    </submittedName>
</protein>
<evidence type="ECO:0000313" key="3">
    <source>
        <dbReference type="EMBL" id="RZS72523.1"/>
    </source>
</evidence>
<feature type="domain" description="Signal transduction histidine kinase internal region" evidence="2">
    <location>
        <begin position="176"/>
        <end position="252"/>
    </location>
</feature>
<keyword evidence="1" id="KW-1133">Transmembrane helix</keyword>
<dbReference type="OrthoDB" id="9792992at2"/>
<dbReference type="GO" id="GO:0000155">
    <property type="term" value="F:phosphorelay sensor kinase activity"/>
    <property type="evidence" value="ECO:0007669"/>
    <property type="project" value="InterPro"/>
</dbReference>
<feature type="transmembrane region" description="Helical" evidence="1">
    <location>
        <begin position="12"/>
        <end position="33"/>
    </location>
</feature>
<reference evidence="3 4" key="1">
    <citation type="submission" date="2019-02" db="EMBL/GenBank/DDBJ databases">
        <title>Genomic Encyclopedia of Type Strains, Phase IV (KMG-IV): sequencing the most valuable type-strain genomes for metagenomic binning, comparative biology and taxonomic classification.</title>
        <authorList>
            <person name="Goeker M."/>
        </authorList>
    </citation>
    <scope>NUCLEOTIDE SEQUENCE [LARGE SCALE GENOMIC DNA]</scope>
    <source>
        <strain evidence="3 4">DSM 18116</strain>
    </source>
</reference>
<evidence type="ECO:0000256" key="1">
    <source>
        <dbReference type="SAM" id="Phobius"/>
    </source>
</evidence>
<feature type="transmembrane region" description="Helical" evidence="1">
    <location>
        <begin position="83"/>
        <end position="107"/>
    </location>
</feature>
<accession>A0A4Q7MZ67</accession>
<dbReference type="AlphaFoldDB" id="A0A4Q7MZ67"/>
<feature type="transmembrane region" description="Helical" evidence="1">
    <location>
        <begin position="137"/>
        <end position="159"/>
    </location>
</feature>
<comment type="caution">
    <text evidence="3">The sequence shown here is derived from an EMBL/GenBank/DDBJ whole genome shotgun (WGS) entry which is preliminary data.</text>
</comment>
<dbReference type="PANTHER" id="PTHR34220">
    <property type="entry name" value="SENSOR HISTIDINE KINASE YPDA"/>
    <property type="match status" value="1"/>
</dbReference>
<evidence type="ECO:0000259" key="2">
    <source>
        <dbReference type="Pfam" id="PF06580"/>
    </source>
</evidence>